<feature type="compositionally biased region" description="Basic and acidic residues" evidence="1">
    <location>
        <begin position="55"/>
        <end position="93"/>
    </location>
</feature>
<reference evidence="3" key="1">
    <citation type="submission" date="2021-04" db="EMBL/GenBank/DDBJ databases">
        <title>novel species isolated from subtropical streams in China.</title>
        <authorList>
            <person name="Lu H."/>
        </authorList>
    </citation>
    <scope>NUCLEOTIDE SEQUENCE</scope>
    <source>
        <strain evidence="3">FT137W</strain>
    </source>
</reference>
<keyword evidence="2" id="KW-0732">Signal</keyword>
<feature type="region of interest" description="Disordered" evidence="1">
    <location>
        <begin position="55"/>
        <end position="101"/>
    </location>
</feature>
<evidence type="ECO:0000313" key="4">
    <source>
        <dbReference type="Proteomes" id="UP000678545"/>
    </source>
</evidence>
<dbReference type="Proteomes" id="UP000678545">
    <property type="component" value="Unassembled WGS sequence"/>
</dbReference>
<feature type="signal peptide" evidence="2">
    <location>
        <begin position="1"/>
        <end position="24"/>
    </location>
</feature>
<feature type="chain" id="PRO_5037875954" evidence="2">
    <location>
        <begin position="25"/>
        <end position="122"/>
    </location>
</feature>
<dbReference type="RefSeq" id="WP_212673784.1">
    <property type="nucleotide sequence ID" value="NZ_JAGSPJ010000001.1"/>
</dbReference>
<gene>
    <name evidence="3" type="ORF">KDM90_01180</name>
</gene>
<name>A0A941E4H3_9BURK</name>
<evidence type="ECO:0000313" key="3">
    <source>
        <dbReference type="EMBL" id="MBR7798623.1"/>
    </source>
</evidence>
<sequence>MSSLRRLILFSLTSVFIVSGQASAIAQQREQDNRARVENRRQIIRDFQEFRAARKLERQNDKMERNADREPIRPLKREFPNLPPIDEKGEKPFAKMNRLSPEERMALRRQIREAREEIYLRR</sequence>
<comment type="caution">
    <text evidence="3">The sequence shown here is derived from an EMBL/GenBank/DDBJ whole genome shotgun (WGS) entry which is preliminary data.</text>
</comment>
<accession>A0A941E4H3</accession>
<keyword evidence="4" id="KW-1185">Reference proteome</keyword>
<dbReference type="EMBL" id="JAGSPJ010000001">
    <property type="protein sequence ID" value="MBR7798623.1"/>
    <property type="molecule type" value="Genomic_DNA"/>
</dbReference>
<organism evidence="3 4">
    <name type="scientific">Undibacterium fentianense</name>
    <dbReference type="NCBI Taxonomy" id="2828728"/>
    <lineage>
        <taxon>Bacteria</taxon>
        <taxon>Pseudomonadati</taxon>
        <taxon>Pseudomonadota</taxon>
        <taxon>Betaproteobacteria</taxon>
        <taxon>Burkholderiales</taxon>
        <taxon>Oxalobacteraceae</taxon>
        <taxon>Undibacterium</taxon>
    </lineage>
</organism>
<evidence type="ECO:0000256" key="1">
    <source>
        <dbReference type="SAM" id="MobiDB-lite"/>
    </source>
</evidence>
<proteinExistence type="predicted"/>
<evidence type="ECO:0000256" key="2">
    <source>
        <dbReference type="SAM" id="SignalP"/>
    </source>
</evidence>
<dbReference type="AlphaFoldDB" id="A0A941E4H3"/>
<protein>
    <submittedName>
        <fullName evidence="3">Uncharacterized protein</fullName>
    </submittedName>
</protein>